<evidence type="ECO:0000256" key="1">
    <source>
        <dbReference type="SAM" id="MobiDB-lite"/>
    </source>
</evidence>
<sequence>METAVPVAGRVLCVMVHGLGGTARDWDTWVEVLSSRFPSWSLKPLETLAGGARVMGRAVDALASEAADEIAGAVNAQLAMLESPSERLTLHAIGHSMGGIILRGALPKLVDEVGVERVRLGHYMSLSSPHLGVQAPWSTLRHAWKNLSRLTQPVSLQLAQLSVQDASGSRGRPYLVALGDPAGPHLALLRRFRTRTCATMARGDALIPLASGLIEPEHRQYQWHAFADLRGLLLAVRGRVGARRRRQPIERERARGAPFEGAPFEGVLARPRLGARGRRARRLLQLFRRPRPGLGRERQEAGRQGRPRGRPHAAPAGDDGGARLPRRRLRACGVRRRCPRPGRGRGQRVWRPHASGDLRLPVQHGRPAFAVTGCEAAGRAATVAVLGVWGVPLPQPGLPRAGRAAVAQS</sequence>
<evidence type="ECO:0000259" key="2">
    <source>
        <dbReference type="Pfam" id="PF05057"/>
    </source>
</evidence>
<dbReference type="InterPro" id="IPR044294">
    <property type="entry name" value="Lipase-like"/>
</dbReference>
<protein>
    <recommendedName>
        <fullName evidence="2">DUF676 domain-containing protein</fullName>
    </recommendedName>
</protein>
<organism evidence="3 4">
    <name type="scientific">Prorocentrum cordatum</name>
    <dbReference type="NCBI Taxonomy" id="2364126"/>
    <lineage>
        <taxon>Eukaryota</taxon>
        <taxon>Sar</taxon>
        <taxon>Alveolata</taxon>
        <taxon>Dinophyceae</taxon>
        <taxon>Prorocentrales</taxon>
        <taxon>Prorocentraceae</taxon>
        <taxon>Prorocentrum</taxon>
    </lineage>
</organism>
<dbReference type="Gene3D" id="3.40.50.1820">
    <property type="entry name" value="alpha/beta hydrolase"/>
    <property type="match status" value="1"/>
</dbReference>
<dbReference type="Pfam" id="PF05057">
    <property type="entry name" value="DUF676"/>
    <property type="match status" value="1"/>
</dbReference>
<gene>
    <name evidence="3" type="ORF">PCOR1329_LOCUS60268</name>
</gene>
<name>A0ABN9VQE0_9DINO</name>
<reference evidence="3" key="1">
    <citation type="submission" date="2023-10" db="EMBL/GenBank/DDBJ databases">
        <authorList>
            <person name="Chen Y."/>
            <person name="Shah S."/>
            <person name="Dougan E. K."/>
            <person name="Thang M."/>
            <person name="Chan C."/>
        </authorList>
    </citation>
    <scope>NUCLEOTIDE SEQUENCE [LARGE SCALE GENOMIC DNA]</scope>
</reference>
<feature type="region of interest" description="Disordered" evidence="1">
    <location>
        <begin position="287"/>
        <end position="327"/>
    </location>
</feature>
<keyword evidence="4" id="KW-1185">Reference proteome</keyword>
<dbReference type="PANTHER" id="PTHR12482">
    <property type="entry name" value="LIPASE ROG1-RELATED-RELATED"/>
    <property type="match status" value="1"/>
</dbReference>
<evidence type="ECO:0000313" key="3">
    <source>
        <dbReference type="EMBL" id="CAK0875652.1"/>
    </source>
</evidence>
<dbReference type="Proteomes" id="UP001189429">
    <property type="component" value="Unassembled WGS sequence"/>
</dbReference>
<comment type="caution">
    <text evidence="3">The sequence shown here is derived from an EMBL/GenBank/DDBJ whole genome shotgun (WGS) entry which is preliminary data.</text>
</comment>
<feature type="domain" description="DUF676" evidence="2">
    <location>
        <begin position="12"/>
        <end position="211"/>
    </location>
</feature>
<dbReference type="InterPro" id="IPR029058">
    <property type="entry name" value="AB_hydrolase_fold"/>
</dbReference>
<feature type="compositionally biased region" description="Basic and acidic residues" evidence="1">
    <location>
        <begin position="294"/>
        <end position="303"/>
    </location>
</feature>
<proteinExistence type="predicted"/>
<dbReference type="SUPFAM" id="SSF53474">
    <property type="entry name" value="alpha/beta-Hydrolases"/>
    <property type="match status" value="1"/>
</dbReference>
<dbReference type="EMBL" id="CAUYUJ010017539">
    <property type="protein sequence ID" value="CAK0875652.1"/>
    <property type="molecule type" value="Genomic_DNA"/>
</dbReference>
<dbReference type="InterPro" id="IPR007751">
    <property type="entry name" value="DUF676_lipase-like"/>
</dbReference>
<accession>A0ABN9VQE0</accession>
<evidence type="ECO:0000313" key="4">
    <source>
        <dbReference type="Proteomes" id="UP001189429"/>
    </source>
</evidence>